<feature type="region of interest" description="Disordered" evidence="1">
    <location>
        <begin position="1"/>
        <end position="137"/>
    </location>
</feature>
<dbReference type="Proteomes" id="UP000008064">
    <property type="component" value="Unassembled WGS sequence"/>
</dbReference>
<feature type="compositionally biased region" description="Basic residues" evidence="1">
    <location>
        <begin position="42"/>
        <end position="55"/>
    </location>
</feature>
<dbReference type="SMART" id="SM00384">
    <property type="entry name" value="AT_hook"/>
    <property type="match status" value="4"/>
</dbReference>
<dbReference type="InterPro" id="IPR017956">
    <property type="entry name" value="AT_hook_DNA-bd_motif"/>
</dbReference>
<dbReference type="Pfam" id="PF02178">
    <property type="entry name" value="AT_hook"/>
    <property type="match status" value="4"/>
</dbReference>
<sequence length="137" mass="14452">MSASPQQEAVADNKFDDLDEREQPTADETEGAGEVSDAAPVKRGRGRPKGSRNKKSGGSTAPGASSEAGVKRKRGRPPKERKANESGEEEPVTKRKRGRPPKTSKTETAAGAESGGNGEASPETSTKRKRGRPPKSQ</sequence>
<dbReference type="PRINTS" id="PR00929">
    <property type="entry name" value="ATHOOK"/>
</dbReference>
<dbReference type="OrthoDB" id="3268356at2759"/>
<dbReference type="GeneID" id="18811857"/>
<feature type="compositionally biased region" description="Basic residues" evidence="1">
    <location>
        <begin position="127"/>
        <end position="137"/>
    </location>
</feature>
<feature type="compositionally biased region" description="Basic and acidic residues" evidence="1">
    <location>
        <begin position="11"/>
        <end position="24"/>
    </location>
</feature>
<reference evidence="2" key="1">
    <citation type="submission" date="2011-04" db="EMBL/GenBank/DDBJ databases">
        <title>Evolution of plant cell wall degrading machinery underlies the functional diversity of forest fungi.</title>
        <authorList>
            <consortium name="US DOE Joint Genome Institute (JGI-PGF)"/>
            <person name="Eastwood D.C."/>
            <person name="Floudas D."/>
            <person name="Binder M."/>
            <person name="Majcherczyk A."/>
            <person name="Schneider P."/>
            <person name="Aerts A."/>
            <person name="Asiegbu F.O."/>
            <person name="Baker S.E."/>
            <person name="Barry K."/>
            <person name="Bendiksby M."/>
            <person name="Blumentritt M."/>
            <person name="Coutinho P.M."/>
            <person name="Cullen D."/>
            <person name="Cullen D."/>
            <person name="Gathman A."/>
            <person name="Goodell B."/>
            <person name="Henrissat B."/>
            <person name="Ihrmark K."/>
            <person name="Kauserud H."/>
            <person name="Kohler A."/>
            <person name="LaButti K."/>
            <person name="Lapidus A."/>
            <person name="Lavin J.L."/>
            <person name="Lee Y.-H."/>
            <person name="Lindquist E."/>
            <person name="Lilly W."/>
            <person name="Lucas S."/>
            <person name="Morin E."/>
            <person name="Murat C."/>
            <person name="Oguiza J.A."/>
            <person name="Park J."/>
            <person name="Pisabarro A.G."/>
            <person name="Riley R."/>
            <person name="Rosling A."/>
            <person name="Salamov A."/>
            <person name="Schmidt O."/>
            <person name="Schmutz J."/>
            <person name="Skrede I."/>
            <person name="Stenlid J."/>
            <person name="Wiebenga A."/>
            <person name="Xie X."/>
            <person name="Kues U."/>
            <person name="Hibbett D.S."/>
            <person name="Hoffmeister D."/>
            <person name="Hogberg N."/>
            <person name="Martin F."/>
            <person name="Grigoriev I.V."/>
            <person name="Watkinson S.C."/>
        </authorList>
    </citation>
    <scope>NUCLEOTIDE SEQUENCE</scope>
    <source>
        <strain evidence="2">S7.9</strain>
    </source>
</reference>
<dbReference type="HOGENOM" id="CLU_133973_1_0_1"/>
<dbReference type="RefSeq" id="XP_007321898.1">
    <property type="nucleotide sequence ID" value="XM_007321836.1"/>
</dbReference>
<evidence type="ECO:0000256" key="1">
    <source>
        <dbReference type="SAM" id="MobiDB-lite"/>
    </source>
</evidence>
<dbReference type="AlphaFoldDB" id="F8P674"/>
<dbReference type="KEGG" id="sla:SERLADRAFT_397945"/>
<dbReference type="EMBL" id="GL945439">
    <property type="protein sequence ID" value="EGO20941.1"/>
    <property type="molecule type" value="Genomic_DNA"/>
</dbReference>
<proteinExistence type="predicted"/>
<gene>
    <name evidence="2" type="ORF">SERLADRAFT_397945</name>
</gene>
<evidence type="ECO:0000313" key="2">
    <source>
        <dbReference type="EMBL" id="EGO20941.1"/>
    </source>
</evidence>
<dbReference type="GO" id="GO:0003677">
    <property type="term" value="F:DNA binding"/>
    <property type="evidence" value="ECO:0007669"/>
    <property type="project" value="InterPro"/>
</dbReference>
<protein>
    <submittedName>
        <fullName evidence="2">Uncharacterized protein</fullName>
    </submittedName>
</protein>
<accession>F8P674</accession>
<name>F8P674_SERL9</name>
<organism>
    <name type="scientific">Serpula lacrymans var. lacrymans (strain S7.9)</name>
    <name type="common">Dry rot fungus</name>
    <dbReference type="NCBI Taxonomy" id="578457"/>
    <lineage>
        <taxon>Eukaryota</taxon>
        <taxon>Fungi</taxon>
        <taxon>Dikarya</taxon>
        <taxon>Basidiomycota</taxon>
        <taxon>Agaricomycotina</taxon>
        <taxon>Agaricomycetes</taxon>
        <taxon>Agaricomycetidae</taxon>
        <taxon>Boletales</taxon>
        <taxon>Coniophorineae</taxon>
        <taxon>Serpulaceae</taxon>
        <taxon>Serpula</taxon>
    </lineage>
</organism>